<dbReference type="EMBL" id="SNZV01000003">
    <property type="protein sequence ID" value="TDS14736.1"/>
    <property type="molecule type" value="Genomic_DNA"/>
</dbReference>
<evidence type="ECO:0000313" key="2">
    <source>
        <dbReference type="EMBL" id="TDS14736.1"/>
    </source>
</evidence>
<name>A0A4R7D6Y3_9SPHI</name>
<organism evidence="2 3">
    <name type="scientific">Sphingobacterium paludis</name>
    <dbReference type="NCBI Taxonomy" id="1476465"/>
    <lineage>
        <taxon>Bacteria</taxon>
        <taxon>Pseudomonadati</taxon>
        <taxon>Bacteroidota</taxon>
        <taxon>Sphingobacteriia</taxon>
        <taxon>Sphingobacteriales</taxon>
        <taxon>Sphingobacteriaceae</taxon>
        <taxon>Sphingobacterium</taxon>
    </lineage>
</organism>
<evidence type="ECO:0000256" key="1">
    <source>
        <dbReference type="SAM" id="Phobius"/>
    </source>
</evidence>
<reference evidence="2 3" key="1">
    <citation type="submission" date="2019-03" db="EMBL/GenBank/DDBJ databases">
        <title>Genomic Encyclopedia of Type Strains, Phase III (KMG-III): the genomes of soil and plant-associated and newly described type strains.</title>
        <authorList>
            <person name="Whitman W."/>
        </authorList>
    </citation>
    <scope>NUCLEOTIDE SEQUENCE [LARGE SCALE GENOMIC DNA]</scope>
    <source>
        <strain evidence="2 3">CGMCC 1.12801</strain>
    </source>
</reference>
<comment type="caution">
    <text evidence="2">The sequence shown here is derived from an EMBL/GenBank/DDBJ whole genome shotgun (WGS) entry which is preliminary data.</text>
</comment>
<accession>A0A4R7D6Y3</accession>
<keyword evidence="1" id="KW-0812">Transmembrane</keyword>
<proteinExistence type="predicted"/>
<gene>
    <name evidence="2" type="ORF">B0I21_103235</name>
</gene>
<keyword evidence="1" id="KW-0472">Membrane</keyword>
<dbReference type="Proteomes" id="UP000294752">
    <property type="component" value="Unassembled WGS sequence"/>
</dbReference>
<evidence type="ECO:0000313" key="3">
    <source>
        <dbReference type="Proteomes" id="UP000294752"/>
    </source>
</evidence>
<protein>
    <submittedName>
        <fullName evidence="2">Uncharacterized protein</fullName>
    </submittedName>
</protein>
<dbReference type="AlphaFoldDB" id="A0A4R7D6Y3"/>
<sequence>MEKAKDLTNRGQFYSWALTGLSAAIATITTTFYFDAKKQRDDAVERVNMMTDRIWEKEYTIQELEQEARSKDNLIRYADSTLRDNTEADAKKILDKKR</sequence>
<dbReference type="RefSeq" id="WP_133639781.1">
    <property type="nucleotide sequence ID" value="NZ_SNZV01000003.1"/>
</dbReference>
<keyword evidence="1" id="KW-1133">Transmembrane helix</keyword>
<feature type="transmembrane region" description="Helical" evidence="1">
    <location>
        <begin position="13"/>
        <end position="34"/>
    </location>
</feature>
<dbReference type="OrthoDB" id="9873595at2"/>
<keyword evidence="3" id="KW-1185">Reference proteome</keyword>